<reference evidence="1 2" key="1">
    <citation type="journal article" date="2018" name="Mol. Ecol.">
        <title>The obligate alkalophilic soda-lake fungus Sodiomyces alkalinus has shifted to a protein diet.</title>
        <authorList>
            <person name="Grum-Grzhimaylo A.A."/>
            <person name="Falkoski D.L."/>
            <person name="van den Heuvel J."/>
            <person name="Valero-Jimenez C.A."/>
            <person name="Min B."/>
            <person name="Choi I.G."/>
            <person name="Lipzen A."/>
            <person name="Daum C.G."/>
            <person name="Aanen D.K."/>
            <person name="Tsang A."/>
            <person name="Henrissat B."/>
            <person name="Bilanenko E.N."/>
            <person name="de Vries R.P."/>
            <person name="van Kan J.A.L."/>
            <person name="Grigoriev I.V."/>
            <person name="Debets A.J.M."/>
        </authorList>
    </citation>
    <scope>NUCLEOTIDE SEQUENCE [LARGE SCALE GENOMIC DNA]</scope>
    <source>
        <strain evidence="1 2">F11</strain>
    </source>
</reference>
<dbReference type="EMBL" id="ML119055">
    <property type="protein sequence ID" value="ROT38600.1"/>
    <property type="molecule type" value="Genomic_DNA"/>
</dbReference>
<protein>
    <recommendedName>
        <fullName evidence="3">F-box domain-containing protein</fullName>
    </recommendedName>
</protein>
<evidence type="ECO:0000313" key="1">
    <source>
        <dbReference type="EMBL" id="ROT38600.1"/>
    </source>
</evidence>
<gene>
    <name evidence="1" type="ORF">SODALDRAFT_359701</name>
</gene>
<organism evidence="1 2">
    <name type="scientific">Sodiomyces alkalinus (strain CBS 110278 / VKM F-3762 / F11)</name>
    <name type="common">Alkaliphilic filamentous fungus</name>
    <dbReference type="NCBI Taxonomy" id="1314773"/>
    <lineage>
        <taxon>Eukaryota</taxon>
        <taxon>Fungi</taxon>
        <taxon>Dikarya</taxon>
        <taxon>Ascomycota</taxon>
        <taxon>Pezizomycotina</taxon>
        <taxon>Sordariomycetes</taxon>
        <taxon>Hypocreomycetidae</taxon>
        <taxon>Glomerellales</taxon>
        <taxon>Plectosphaerellaceae</taxon>
        <taxon>Sodiomyces</taxon>
    </lineage>
</organism>
<dbReference type="Proteomes" id="UP000272025">
    <property type="component" value="Unassembled WGS sequence"/>
</dbReference>
<evidence type="ECO:0000313" key="2">
    <source>
        <dbReference type="Proteomes" id="UP000272025"/>
    </source>
</evidence>
<dbReference type="OrthoDB" id="5224238at2759"/>
<dbReference type="RefSeq" id="XP_028466406.1">
    <property type="nucleotide sequence ID" value="XM_028614197.1"/>
</dbReference>
<dbReference type="Gene3D" id="3.80.10.10">
    <property type="entry name" value="Ribonuclease Inhibitor"/>
    <property type="match status" value="1"/>
</dbReference>
<keyword evidence="2" id="KW-1185">Reference proteome</keyword>
<sequence>MDPASSLTWAPESVVSRGIAAHRRYALGQVTTSHSFPPPLLIIAIAYLLQLHLFSPPNPYPRRHVSPSIMALPYELVDLIFSHVDSPADMKSLRLACYAYSRIGLPHIFSPHFKCLPWRNDVWRLWHISAHPHLRHLIKTVTFNLSDLDEDDARRSCFFDHWATEPEDRDMVLLQSAWVEFHVNKASRIATPKLESQGKLLAATLGDLPCLESVKIAYNECPYEGRVLARTFERLEARKLVIPQATRTFEVLGRALSRCRNLRSVTIDRFPVAMAWTSEPALKELLPWTQTQRAENNNNWAAFARSLDRRLARLTISLDCTSSTRVLPAAARFCDDAVRAAAALVTCSAASLTHLAITKHSYDEADLDSDNTANDLLNNPLFRTYYPRLADLELQGFVVGCDELLAFLGEHAATLRRLSLGGQGPTDAGGDSASISEAGLTLRFGTWREFFTGLRGLLPNLESLRFRGFFTQSQPSSTGVGGPGGGGFSGETYYLTPLGDFADDLVGELEGLEWGFNVPLVRILDGAVFERFVLEGACLQREARELAVLECQFRDNLLSRPHSMRKTTVSQAENCLARIIAVGTRSMHHTSNYPTTACEQKRVGVLGIKFHITPQEIPTEQPLSVCLDHRVGRSVRVLSYRAANCFGRLQAREDAGWNSI</sequence>
<accession>A0A3N2PVR4</accession>
<evidence type="ECO:0008006" key="3">
    <source>
        <dbReference type="Google" id="ProtNLM"/>
    </source>
</evidence>
<proteinExistence type="predicted"/>
<dbReference type="InterPro" id="IPR032675">
    <property type="entry name" value="LRR_dom_sf"/>
</dbReference>
<dbReference type="GeneID" id="39582675"/>
<dbReference type="AlphaFoldDB" id="A0A3N2PVR4"/>
<name>A0A3N2PVR4_SODAK</name>